<accession>A0ABV6UJQ2</accession>
<comment type="caution">
    <text evidence="2">The sequence shown here is derived from an EMBL/GenBank/DDBJ whole genome shotgun (WGS) entry which is preliminary data.</text>
</comment>
<dbReference type="RefSeq" id="WP_157624023.1">
    <property type="nucleotide sequence ID" value="NZ_JBHEZZ010000004.1"/>
</dbReference>
<organism evidence="2 3">
    <name type="scientific">Streptacidiphilus cavernicola</name>
    <dbReference type="NCBI Taxonomy" id="3342716"/>
    <lineage>
        <taxon>Bacteria</taxon>
        <taxon>Bacillati</taxon>
        <taxon>Actinomycetota</taxon>
        <taxon>Actinomycetes</taxon>
        <taxon>Kitasatosporales</taxon>
        <taxon>Streptomycetaceae</taxon>
        <taxon>Streptacidiphilus</taxon>
    </lineage>
</organism>
<dbReference type="EMBL" id="JBHEZZ010000004">
    <property type="protein sequence ID" value="MFC1401679.1"/>
    <property type="molecule type" value="Genomic_DNA"/>
</dbReference>
<protein>
    <submittedName>
        <fullName evidence="2">Uncharacterized protein</fullName>
    </submittedName>
</protein>
<reference evidence="2 3" key="1">
    <citation type="submission" date="2024-09" db="EMBL/GenBank/DDBJ databases">
        <authorList>
            <person name="Lee S.D."/>
        </authorList>
    </citation>
    <scope>NUCLEOTIDE SEQUENCE [LARGE SCALE GENOMIC DNA]</scope>
    <source>
        <strain evidence="2 3">N1-5</strain>
    </source>
</reference>
<evidence type="ECO:0000256" key="1">
    <source>
        <dbReference type="SAM" id="MobiDB-lite"/>
    </source>
</evidence>
<keyword evidence="3" id="KW-1185">Reference proteome</keyword>
<name>A0ABV6UJQ2_9ACTN</name>
<gene>
    <name evidence="2" type="ORF">ACEZDJ_10300</name>
</gene>
<dbReference type="Proteomes" id="UP001592528">
    <property type="component" value="Unassembled WGS sequence"/>
</dbReference>
<evidence type="ECO:0000313" key="3">
    <source>
        <dbReference type="Proteomes" id="UP001592528"/>
    </source>
</evidence>
<feature type="region of interest" description="Disordered" evidence="1">
    <location>
        <begin position="1"/>
        <end position="59"/>
    </location>
</feature>
<proteinExistence type="predicted"/>
<sequence>MTQRVEDTYLANRFSSPTTDRPPPGNGETPHPSPALVAASEASNSNKPRTAEGGNGGAM</sequence>
<evidence type="ECO:0000313" key="2">
    <source>
        <dbReference type="EMBL" id="MFC1401679.1"/>
    </source>
</evidence>